<sequence length="63" mass="6559">MGQVLGRVAWVPVGRVLGLDQALGRVLGLDQALGLVRGSGLALGRVAWVSAGGLELMTQAVWY</sequence>
<reference evidence="2" key="1">
    <citation type="journal article" date="2019" name="Int. J. Syst. Evol. Microbiol.">
        <title>The Global Catalogue of Microorganisms (GCM) 10K type strain sequencing project: providing services to taxonomists for standard genome sequencing and annotation.</title>
        <authorList>
            <consortium name="The Broad Institute Genomics Platform"/>
            <consortium name="The Broad Institute Genome Sequencing Center for Infectious Disease"/>
            <person name="Wu L."/>
            <person name="Ma J."/>
        </authorList>
    </citation>
    <scope>NUCLEOTIDE SEQUENCE [LARGE SCALE GENOMIC DNA]</scope>
    <source>
        <strain evidence="2">JCM 31405</strain>
    </source>
</reference>
<dbReference type="Proteomes" id="UP000644548">
    <property type="component" value="Unassembled WGS sequence"/>
</dbReference>
<name>A0ABQ2S3K8_9DEIO</name>
<gene>
    <name evidence="1" type="ORF">GCM10008960_20140</name>
</gene>
<organism evidence="1 2">
    <name type="scientific">Deinococcus sedimenti</name>
    <dbReference type="NCBI Taxonomy" id="1867090"/>
    <lineage>
        <taxon>Bacteria</taxon>
        <taxon>Thermotogati</taxon>
        <taxon>Deinococcota</taxon>
        <taxon>Deinococci</taxon>
        <taxon>Deinococcales</taxon>
        <taxon>Deinococcaceae</taxon>
        <taxon>Deinococcus</taxon>
    </lineage>
</organism>
<comment type="caution">
    <text evidence="1">The sequence shown here is derived from an EMBL/GenBank/DDBJ whole genome shotgun (WGS) entry which is preliminary data.</text>
</comment>
<evidence type="ECO:0000313" key="2">
    <source>
        <dbReference type="Proteomes" id="UP000644548"/>
    </source>
</evidence>
<accession>A0ABQ2S3K8</accession>
<keyword evidence="2" id="KW-1185">Reference proteome</keyword>
<protein>
    <submittedName>
        <fullName evidence="1">Uncharacterized protein</fullName>
    </submittedName>
</protein>
<evidence type="ECO:0000313" key="1">
    <source>
        <dbReference type="EMBL" id="GGR93142.1"/>
    </source>
</evidence>
<dbReference type="EMBL" id="BMQN01000003">
    <property type="protein sequence ID" value="GGR93142.1"/>
    <property type="molecule type" value="Genomic_DNA"/>
</dbReference>
<proteinExistence type="predicted"/>